<proteinExistence type="inferred from homology"/>
<feature type="transmembrane region" description="Helical" evidence="11">
    <location>
        <begin position="36"/>
        <end position="57"/>
    </location>
</feature>
<comment type="function">
    <text evidence="9">Required for the activity of the bacterial periplasmic transport system of putrescine and spermidine.</text>
</comment>
<feature type="transmembrane region" description="Helical" evidence="11">
    <location>
        <begin position="231"/>
        <end position="253"/>
    </location>
</feature>
<evidence type="ECO:0000256" key="5">
    <source>
        <dbReference type="ARBA" id="ARBA00022519"/>
    </source>
</evidence>
<dbReference type="PROSITE" id="PS50928">
    <property type="entry name" value="ABC_TM1"/>
    <property type="match status" value="1"/>
</dbReference>
<comment type="similarity">
    <text evidence="2">Belongs to the binding-protein-dependent transport system permease family. CysTW subfamily.</text>
</comment>
<keyword evidence="8 11" id="KW-0472">Membrane</keyword>
<gene>
    <name evidence="13" type="ORF">UFOPK3402_00255</name>
</gene>
<evidence type="ECO:0000256" key="11">
    <source>
        <dbReference type="SAM" id="Phobius"/>
    </source>
</evidence>
<keyword evidence="7 11" id="KW-1133">Transmembrane helix</keyword>
<dbReference type="Gene3D" id="1.10.3720.10">
    <property type="entry name" value="MetI-like"/>
    <property type="match status" value="1"/>
</dbReference>
<evidence type="ECO:0000256" key="1">
    <source>
        <dbReference type="ARBA" id="ARBA00004429"/>
    </source>
</evidence>
<dbReference type="InterPro" id="IPR035906">
    <property type="entry name" value="MetI-like_sf"/>
</dbReference>
<dbReference type="InterPro" id="IPR051789">
    <property type="entry name" value="Bact_Polyamine_Transport"/>
</dbReference>
<evidence type="ECO:0000256" key="9">
    <source>
        <dbReference type="ARBA" id="ARBA00037216"/>
    </source>
</evidence>
<evidence type="ECO:0000256" key="3">
    <source>
        <dbReference type="ARBA" id="ARBA00022448"/>
    </source>
</evidence>
<reference evidence="13" key="1">
    <citation type="submission" date="2020-05" db="EMBL/GenBank/DDBJ databases">
        <authorList>
            <person name="Chiriac C."/>
            <person name="Salcher M."/>
            <person name="Ghai R."/>
            <person name="Kavagutti S V."/>
        </authorList>
    </citation>
    <scope>NUCLEOTIDE SEQUENCE</scope>
</reference>
<evidence type="ECO:0000256" key="8">
    <source>
        <dbReference type="ARBA" id="ARBA00023136"/>
    </source>
</evidence>
<evidence type="ECO:0000256" key="2">
    <source>
        <dbReference type="ARBA" id="ARBA00007069"/>
    </source>
</evidence>
<dbReference type="AlphaFoldDB" id="A0A6J7CU22"/>
<evidence type="ECO:0000256" key="4">
    <source>
        <dbReference type="ARBA" id="ARBA00022475"/>
    </source>
</evidence>
<sequence length="283" mass="30622">MTELDAPAGATTRRGTARRARRGVGAGLRDFPTFRAVSYLVFAFLYLPLVFVVAYSFNSNRVVSVWRGFTFSWYAEVLGNDDIQRALINSLRIAFIATIVSVILATGLAIGLLTMARAGRTFAWTLIGAPLIIPEIVFAIGTLALFVQSRVPLGVNAITLAHIAFCIPFALLPIRARLRGVDPAVYEAAADLGANEWTIFRRITMPLLAPGIVAGALLAFIISLDDFIVSYFLAGPGGTTLPVYIFGMIRNAITPGVNALSTLMLVASILIVSLSYLLTRKRR</sequence>
<dbReference type="Pfam" id="PF00528">
    <property type="entry name" value="BPD_transp_1"/>
    <property type="match status" value="1"/>
</dbReference>
<comment type="subcellular location">
    <subcellularLocation>
        <location evidence="1">Cell inner membrane</location>
        <topology evidence="1">Multi-pass membrane protein</topology>
    </subcellularLocation>
</comment>
<dbReference type="CDD" id="cd06261">
    <property type="entry name" value="TM_PBP2"/>
    <property type="match status" value="1"/>
</dbReference>
<feature type="transmembrane region" description="Helical" evidence="11">
    <location>
        <begin position="153"/>
        <end position="174"/>
    </location>
</feature>
<dbReference type="GO" id="GO:0055085">
    <property type="term" value="P:transmembrane transport"/>
    <property type="evidence" value="ECO:0007669"/>
    <property type="project" value="InterPro"/>
</dbReference>
<protein>
    <recommendedName>
        <fullName evidence="10">Spermidine/putrescine transport system permease protein PotC</fullName>
    </recommendedName>
</protein>
<keyword evidence="4" id="KW-1003">Cell membrane</keyword>
<evidence type="ECO:0000256" key="6">
    <source>
        <dbReference type="ARBA" id="ARBA00022692"/>
    </source>
</evidence>
<dbReference type="GO" id="GO:0005886">
    <property type="term" value="C:plasma membrane"/>
    <property type="evidence" value="ECO:0007669"/>
    <property type="project" value="UniProtKB-SubCell"/>
</dbReference>
<keyword evidence="5" id="KW-0997">Cell inner membrane</keyword>
<keyword evidence="6 11" id="KW-0812">Transmembrane</keyword>
<feature type="domain" description="ABC transmembrane type-1" evidence="12">
    <location>
        <begin position="87"/>
        <end position="278"/>
    </location>
</feature>
<keyword evidence="3" id="KW-0813">Transport</keyword>
<dbReference type="EMBL" id="CAFBLS010000019">
    <property type="protein sequence ID" value="CAB4861957.1"/>
    <property type="molecule type" value="Genomic_DNA"/>
</dbReference>
<evidence type="ECO:0000313" key="13">
    <source>
        <dbReference type="EMBL" id="CAB4861957.1"/>
    </source>
</evidence>
<name>A0A6J7CU22_9ZZZZ</name>
<evidence type="ECO:0000256" key="7">
    <source>
        <dbReference type="ARBA" id="ARBA00022989"/>
    </source>
</evidence>
<dbReference type="PANTHER" id="PTHR43848">
    <property type="entry name" value="PUTRESCINE TRANSPORT SYSTEM PERMEASE PROTEIN POTI"/>
    <property type="match status" value="1"/>
</dbReference>
<dbReference type="SUPFAM" id="SSF161098">
    <property type="entry name" value="MetI-like"/>
    <property type="match status" value="1"/>
</dbReference>
<feature type="transmembrane region" description="Helical" evidence="11">
    <location>
        <begin position="203"/>
        <end position="224"/>
    </location>
</feature>
<dbReference type="PANTHER" id="PTHR43848:SF5">
    <property type="entry name" value="SPERMIDINE_PUTRESCINE TRANSPORT SYSTEM PERMEASE PROTEIN POTC"/>
    <property type="match status" value="1"/>
</dbReference>
<accession>A0A6J7CU22</accession>
<dbReference type="InterPro" id="IPR000515">
    <property type="entry name" value="MetI-like"/>
</dbReference>
<feature type="transmembrane region" description="Helical" evidence="11">
    <location>
        <begin position="93"/>
        <end position="116"/>
    </location>
</feature>
<evidence type="ECO:0000256" key="10">
    <source>
        <dbReference type="ARBA" id="ARBA00039580"/>
    </source>
</evidence>
<organism evidence="13">
    <name type="scientific">freshwater metagenome</name>
    <dbReference type="NCBI Taxonomy" id="449393"/>
    <lineage>
        <taxon>unclassified sequences</taxon>
        <taxon>metagenomes</taxon>
        <taxon>ecological metagenomes</taxon>
    </lineage>
</organism>
<feature type="transmembrane region" description="Helical" evidence="11">
    <location>
        <begin position="259"/>
        <end position="278"/>
    </location>
</feature>
<evidence type="ECO:0000259" key="12">
    <source>
        <dbReference type="PROSITE" id="PS50928"/>
    </source>
</evidence>
<feature type="transmembrane region" description="Helical" evidence="11">
    <location>
        <begin position="122"/>
        <end position="146"/>
    </location>
</feature>